<protein>
    <submittedName>
        <fullName evidence="8">Putative flippase GtrA (Transmembrane translocase of bactoprenol-linked glucose)</fullName>
    </submittedName>
</protein>
<dbReference type="InterPro" id="IPR051401">
    <property type="entry name" value="GtrA_CellWall_Glycosyl"/>
</dbReference>
<sequence length="155" mass="16266">MTPRARLLRFGLVGLVNTGIDLGLYVGLRSVGVGLLGANAVSTTAGLLFSFAANGSFTFGDRAGGSRLRTAALFLLTTGVGLWVLQPLVIAGVGHLLRTWGAGDWWPAVPVLALAPKLAGIAVGVVWNYLAYDRLVFRVAGSRGHEPERARELVG</sequence>
<gene>
    <name evidence="8" type="ORF">SAMN05660690_0425</name>
</gene>
<feature type="domain" description="GtrA/DPMS transmembrane" evidence="7">
    <location>
        <begin position="9"/>
        <end position="137"/>
    </location>
</feature>
<evidence type="ECO:0000256" key="6">
    <source>
        <dbReference type="SAM" id="Phobius"/>
    </source>
</evidence>
<dbReference type="GO" id="GO:0005886">
    <property type="term" value="C:plasma membrane"/>
    <property type="evidence" value="ECO:0007669"/>
    <property type="project" value="TreeGrafter"/>
</dbReference>
<feature type="transmembrane region" description="Helical" evidence="6">
    <location>
        <begin position="7"/>
        <end position="28"/>
    </location>
</feature>
<dbReference type="RefSeq" id="WP_091362775.1">
    <property type="nucleotide sequence ID" value="NZ_FMZF01000001.1"/>
</dbReference>
<dbReference type="PANTHER" id="PTHR38459:SF1">
    <property type="entry name" value="PROPHAGE BACTOPRENOL-LINKED GLUCOSE TRANSLOCASE HOMOLOG"/>
    <property type="match status" value="1"/>
</dbReference>
<evidence type="ECO:0000256" key="4">
    <source>
        <dbReference type="ARBA" id="ARBA00022989"/>
    </source>
</evidence>
<feature type="transmembrane region" description="Helical" evidence="6">
    <location>
        <begin position="71"/>
        <end position="93"/>
    </location>
</feature>
<dbReference type="Proteomes" id="UP000199416">
    <property type="component" value="Unassembled WGS sequence"/>
</dbReference>
<comment type="subcellular location">
    <subcellularLocation>
        <location evidence="1">Membrane</location>
        <topology evidence="1">Multi-pass membrane protein</topology>
    </subcellularLocation>
</comment>
<organism evidence="8 9">
    <name type="scientific">Geodermatophilus telluris</name>
    <dbReference type="NCBI Taxonomy" id="1190417"/>
    <lineage>
        <taxon>Bacteria</taxon>
        <taxon>Bacillati</taxon>
        <taxon>Actinomycetota</taxon>
        <taxon>Actinomycetes</taxon>
        <taxon>Geodermatophilales</taxon>
        <taxon>Geodermatophilaceae</taxon>
        <taxon>Geodermatophilus</taxon>
    </lineage>
</organism>
<dbReference type="InterPro" id="IPR007267">
    <property type="entry name" value="GtrA_DPMS_TM"/>
</dbReference>
<keyword evidence="3 6" id="KW-0812">Transmembrane</keyword>
<evidence type="ECO:0000259" key="7">
    <source>
        <dbReference type="Pfam" id="PF04138"/>
    </source>
</evidence>
<evidence type="ECO:0000256" key="5">
    <source>
        <dbReference type="ARBA" id="ARBA00023136"/>
    </source>
</evidence>
<keyword evidence="4 6" id="KW-1133">Transmembrane helix</keyword>
<feature type="transmembrane region" description="Helical" evidence="6">
    <location>
        <begin position="105"/>
        <end position="130"/>
    </location>
</feature>
<keyword evidence="9" id="KW-1185">Reference proteome</keyword>
<dbReference type="Pfam" id="PF04138">
    <property type="entry name" value="GtrA_DPMS_TM"/>
    <property type="match status" value="1"/>
</dbReference>
<evidence type="ECO:0000313" key="9">
    <source>
        <dbReference type="Proteomes" id="UP000199416"/>
    </source>
</evidence>
<comment type="similarity">
    <text evidence="2">Belongs to the GtrA family.</text>
</comment>
<reference evidence="9" key="1">
    <citation type="submission" date="2016-10" db="EMBL/GenBank/DDBJ databases">
        <authorList>
            <person name="Varghese N."/>
            <person name="Submissions S."/>
        </authorList>
    </citation>
    <scope>NUCLEOTIDE SEQUENCE [LARGE SCALE GENOMIC DNA]</scope>
    <source>
        <strain evidence="9">DSM 45421</strain>
    </source>
</reference>
<evidence type="ECO:0000256" key="2">
    <source>
        <dbReference type="ARBA" id="ARBA00009399"/>
    </source>
</evidence>
<feature type="transmembrane region" description="Helical" evidence="6">
    <location>
        <begin position="40"/>
        <end position="59"/>
    </location>
</feature>
<dbReference type="EMBL" id="FMZF01000001">
    <property type="protein sequence ID" value="SDC07054.1"/>
    <property type="molecule type" value="Genomic_DNA"/>
</dbReference>
<keyword evidence="5 6" id="KW-0472">Membrane</keyword>
<dbReference type="AlphaFoldDB" id="A0A1G6IKR2"/>
<evidence type="ECO:0000256" key="1">
    <source>
        <dbReference type="ARBA" id="ARBA00004141"/>
    </source>
</evidence>
<evidence type="ECO:0000256" key="3">
    <source>
        <dbReference type="ARBA" id="ARBA00022692"/>
    </source>
</evidence>
<dbReference type="OrthoDB" id="3192123at2"/>
<dbReference type="PANTHER" id="PTHR38459">
    <property type="entry name" value="PROPHAGE BACTOPRENOL-LINKED GLUCOSE TRANSLOCASE HOMOLOG"/>
    <property type="match status" value="1"/>
</dbReference>
<evidence type="ECO:0000313" key="8">
    <source>
        <dbReference type="EMBL" id="SDC07054.1"/>
    </source>
</evidence>
<dbReference type="GO" id="GO:0000271">
    <property type="term" value="P:polysaccharide biosynthetic process"/>
    <property type="evidence" value="ECO:0007669"/>
    <property type="project" value="InterPro"/>
</dbReference>
<accession>A0A1G6IKR2</accession>
<proteinExistence type="inferred from homology"/>
<name>A0A1G6IKR2_9ACTN</name>